<proteinExistence type="predicted"/>
<comment type="caution">
    <text evidence="1">The sequence shown here is derived from an EMBL/GenBank/DDBJ whole genome shotgun (WGS) entry which is preliminary data.</text>
</comment>
<accession>A0A6I2MLR3</accession>
<gene>
    <name evidence="1" type="ORF">GJ691_06110</name>
</gene>
<reference evidence="1 2" key="1">
    <citation type="submission" date="2019-11" db="EMBL/GenBank/DDBJ databases">
        <title>Maribacter lutea sp. nov., a marine bacterium isolated from intertidal sand.</title>
        <authorList>
            <person name="Liu A."/>
        </authorList>
    </citation>
    <scope>NUCLEOTIDE SEQUENCE [LARGE SCALE GENOMIC DNA]</scope>
    <source>
        <strain evidence="1 2">RZ05</strain>
    </source>
</reference>
<evidence type="ECO:0000313" key="1">
    <source>
        <dbReference type="EMBL" id="MRX63737.1"/>
    </source>
</evidence>
<sequence length="144" mass="16747">MKHEKRPEGLGLGESQIKGYQNQDEVHMGHWNSEVSDFSLEIDVTTYITVVKVRLAEIESARRLWISWGDFETDRISFNHEINYTDSPELGLPISLPKRRYEALHVYDKPKDSSEFEKNITVRIQDHSGSIRQCSKTINISHIF</sequence>
<dbReference type="RefSeq" id="WP_154364874.1">
    <property type="nucleotide sequence ID" value="NZ_CANMYZ010000007.1"/>
</dbReference>
<dbReference type="AlphaFoldDB" id="A0A6I2MLR3"/>
<evidence type="ECO:0000313" key="2">
    <source>
        <dbReference type="Proteomes" id="UP000443153"/>
    </source>
</evidence>
<dbReference type="EMBL" id="WKJH01000003">
    <property type="protein sequence ID" value="MRX63737.1"/>
    <property type="molecule type" value="Genomic_DNA"/>
</dbReference>
<dbReference type="OrthoDB" id="9850386at2"/>
<dbReference type="Proteomes" id="UP000443153">
    <property type="component" value="Unassembled WGS sequence"/>
</dbReference>
<organism evidence="1 2">
    <name type="scientific">Maribacter luteus</name>
    <dbReference type="NCBI Taxonomy" id="2594478"/>
    <lineage>
        <taxon>Bacteria</taxon>
        <taxon>Pseudomonadati</taxon>
        <taxon>Bacteroidota</taxon>
        <taxon>Flavobacteriia</taxon>
        <taxon>Flavobacteriales</taxon>
        <taxon>Flavobacteriaceae</taxon>
        <taxon>Maribacter</taxon>
    </lineage>
</organism>
<name>A0A6I2MLR3_9FLAO</name>
<protein>
    <submittedName>
        <fullName evidence="1">Uncharacterized protein</fullName>
    </submittedName>
</protein>
<keyword evidence="2" id="KW-1185">Reference proteome</keyword>